<evidence type="ECO:0000256" key="2">
    <source>
        <dbReference type="ARBA" id="ARBA00022649"/>
    </source>
</evidence>
<gene>
    <name evidence="9" type="ORF">GCM10022287_01220</name>
</gene>
<evidence type="ECO:0000256" key="7">
    <source>
        <dbReference type="ARBA" id="ARBA00038093"/>
    </source>
</evidence>
<comment type="similarity">
    <text evidence="7">Belongs to the PINc/VapC protein family.</text>
</comment>
<keyword evidence="10" id="KW-1185">Reference proteome</keyword>
<evidence type="ECO:0000256" key="1">
    <source>
        <dbReference type="ARBA" id="ARBA00001946"/>
    </source>
</evidence>
<accession>A0ABP7ZQE5</accession>
<dbReference type="SUPFAM" id="SSF88723">
    <property type="entry name" value="PIN domain-like"/>
    <property type="match status" value="1"/>
</dbReference>
<keyword evidence="4" id="KW-0479">Metal-binding</keyword>
<comment type="caution">
    <text evidence="9">The sequence shown here is derived from an EMBL/GenBank/DDBJ whole genome shotgun (WGS) entry which is preliminary data.</text>
</comment>
<keyword evidence="2" id="KW-1277">Toxin-antitoxin system</keyword>
<evidence type="ECO:0000256" key="3">
    <source>
        <dbReference type="ARBA" id="ARBA00022722"/>
    </source>
</evidence>
<evidence type="ECO:0000259" key="8">
    <source>
        <dbReference type="Pfam" id="PF01850"/>
    </source>
</evidence>
<dbReference type="Proteomes" id="UP001501079">
    <property type="component" value="Unassembled WGS sequence"/>
</dbReference>
<evidence type="ECO:0000256" key="4">
    <source>
        <dbReference type="ARBA" id="ARBA00022723"/>
    </source>
</evidence>
<organism evidence="9 10">
    <name type="scientific">Gryllotalpicola koreensis</name>
    <dbReference type="NCBI Taxonomy" id="993086"/>
    <lineage>
        <taxon>Bacteria</taxon>
        <taxon>Bacillati</taxon>
        <taxon>Actinomycetota</taxon>
        <taxon>Actinomycetes</taxon>
        <taxon>Micrococcales</taxon>
        <taxon>Microbacteriaceae</taxon>
        <taxon>Gryllotalpicola</taxon>
    </lineage>
</organism>
<dbReference type="Gene3D" id="3.40.50.1010">
    <property type="entry name" value="5'-nuclease"/>
    <property type="match status" value="1"/>
</dbReference>
<evidence type="ECO:0000313" key="10">
    <source>
        <dbReference type="Proteomes" id="UP001501079"/>
    </source>
</evidence>
<keyword evidence="6" id="KW-0460">Magnesium</keyword>
<dbReference type="Pfam" id="PF01850">
    <property type="entry name" value="PIN"/>
    <property type="match status" value="1"/>
</dbReference>
<dbReference type="PANTHER" id="PTHR33653:SF1">
    <property type="entry name" value="RIBONUCLEASE VAPC2"/>
    <property type="match status" value="1"/>
</dbReference>
<dbReference type="InterPro" id="IPR002716">
    <property type="entry name" value="PIN_dom"/>
</dbReference>
<evidence type="ECO:0000256" key="6">
    <source>
        <dbReference type="ARBA" id="ARBA00022842"/>
    </source>
</evidence>
<dbReference type="InterPro" id="IPR029060">
    <property type="entry name" value="PIN-like_dom_sf"/>
</dbReference>
<comment type="cofactor">
    <cofactor evidence="1">
        <name>Mg(2+)</name>
        <dbReference type="ChEBI" id="CHEBI:18420"/>
    </cofactor>
</comment>
<name>A0ABP7ZQE5_9MICO</name>
<sequence length="135" mass="14636">MILFDTSVLISARESLELWSAVLPDEIPVFSAISYGELAFGVSVAADAHARAERQENLNWIESLAPRWLPYDRRAAAGYGVLAATVKRHRPAHARSKDIMLAGHAFALGASLATLNPKDFELVADVVPIISPASR</sequence>
<evidence type="ECO:0000256" key="5">
    <source>
        <dbReference type="ARBA" id="ARBA00022801"/>
    </source>
</evidence>
<reference evidence="10" key="1">
    <citation type="journal article" date="2019" name="Int. J. Syst. Evol. Microbiol.">
        <title>The Global Catalogue of Microorganisms (GCM) 10K type strain sequencing project: providing services to taxonomists for standard genome sequencing and annotation.</title>
        <authorList>
            <consortium name="The Broad Institute Genomics Platform"/>
            <consortium name="The Broad Institute Genome Sequencing Center for Infectious Disease"/>
            <person name="Wu L."/>
            <person name="Ma J."/>
        </authorList>
    </citation>
    <scope>NUCLEOTIDE SEQUENCE [LARGE SCALE GENOMIC DNA]</scope>
    <source>
        <strain evidence="10">JCM 17591</strain>
    </source>
</reference>
<dbReference type="PANTHER" id="PTHR33653">
    <property type="entry name" value="RIBONUCLEASE VAPC2"/>
    <property type="match status" value="1"/>
</dbReference>
<keyword evidence="3" id="KW-0540">Nuclease</keyword>
<keyword evidence="5" id="KW-0378">Hydrolase</keyword>
<dbReference type="InterPro" id="IPR050556">
    <property type="entry name" value="Type_II_TA_system_RNase"/>
</dbReference>
<protein>
    <recommendedName>
        <fullName evidence="8">PIN domain-containing protein</fullName>
    </recommendedName>
</protein>
<feature type="domain" description="PIN" evidence="8">
    <location>
        <begin position="2"/>
        <end position="124"/>
    </location>
</feature>
<dbReference type="EMBL" id="BAABBW010000001">
    <property type="protein sequence ID" value="GAA4167533.1"/>
    <property type="molecule type" value="Genomic_DNA"/>
</dbReference>
<proteinExistence type="inferred from homology"/>
<evidence type="ECO:0000313" key="9">
    <source>
        <dbReference type="EMBL" id="GAA4167533.1"/>
    </source>
</evidence>